<dbReference type="Pfam" id="PF00106">
    <property type="entry name" value="adh_short"/>
    <property type="match status" value="1"/>
</dbReference>
<dbReference type="Proteomes" id="UP000320653">
    <property type="component" value="Unassembled WGS sequence"/>
</dbReference>
<proteinExistence type="inferred from homology"/>
<evidence type="ECO:0000313" key="4">
    <source>
        <dbReference type="EMBL" id="TWF41199.1"/>
    </source>
</evidence>
<dbReference type="InterPro" id="IPR036291">
    <property type="entry name" value="NAD(P)-bd_dom_sf"/>
</dbReference>
<keyword evidence="5" id="KW-1185">Reference proteome</keyword>
<dbReference type="GO" id="GO:0019290">
    <property type="term" value="P:siderophore biosynthetic process"/>
    <property type="evidence" value="ECO:0007669"/>
    <property type="project" value="InterPro"/>
</dbReference>
<comment type="caution">
    <text evidence="4">The sequence shown here is derived from an EMBL/GenBank/DDBJ whole genome shotgun (WGS) entry which is preliminary data.</text>
</comment>
<dbReference type="InterPro" id="IPR051122">
    <property type="entry name" value="SDR_DHRS6-like"/>
</dbReference>
<protein>
    <submittedName>
        <fullName evidence="4">Short subunit dehydrogenase</fullName>
    </submittedName>
</protein>
<accession>A0A561PSU8</accession>
<dbReference type="GO" id="GO:0008667">
    <property type="term" value="F:2,3-dihydro-2,3-dihydroxybenzoate dehydrogenase activity"/>
    <property type="evidence" value="ECO:0007669"/>
    <property type="project" value="InterPro"/>
</dbReference>
<feature type="non-terminal residue" evidence="4">
    <location>
        <position position="106"/>
    </location>
</feature>
<dbReference type="SUPFAM" id="SSF51735">
    <property type="entry name" value="NAD(P)-binding Rossmann-fold domains"/>
    <property type="match status" value="1"/>
</dbReference>
<evidence type="ECO:0000256" key="2">
    <source>
        <dbReference type="ARBA" id="ARBA00023002"/>
    </source>
</evidence>
<dbReference type="EMBL" id="VIWP01000026">
    <property type="protein sequence ID" value="TWF41199.1"/>
    <property type="molecule type" value="Genomic_DNA"/>
</dbReference>
<dbReference type="PANTHER" id="PTHR43477">
    <property type="entry name" value="DIHYDROANTICAPSIN 7-DEHYDROGENASE"/>
    <property type="match status" value="1"/>
</dbReference>
<gene>
    <name evidence="4" type="ORF">FHW37_12613</name>
</gene>
<sequence length="106" mass="10756">MSGSLKNKTVVVTAAGQGIGRASALAFAAAGARVWATDINDGALATLNGSAGIETARLDVLDSAAVEAFFARIGPVDILFNCAGVVHGGSVLEMTEKDLDFAFDLN</sequence>
<name>A0A561PSU8_9HYPH</name>
<dbReference type="Gene3D" id="3.40.50.720">
    <property type="entry name" value="NAD(P)-binding Rossmann-like Domain"/>
    <property type="match status" value="1"/>
</dbReference>
<comment type="similarity">
    <text evidence="1">Belongs to the short-chain dehydrogenases/reductases (SDR) family.</text>
</comment>
<dbReference type="PANTHER" id="PTHR43477:SF4">
    <property type="entry name" value="DEHYDROGENASE_REDUCTASE SDR FAMILY MEMBER 6"/>
    <property type="match status" value="1"/>
</dbReference>
<keyword evidence="2" id="KW-0560">Oxidoreductase</keyword>
<evidence type="ECO:0000256" key="1">
    <source>
        <dbReference type="ARBA" id="ARBA00006484"/>
    </source>
</evidence>
<reference evidence="4 5" key="1">
    <citation type="submission" date="2019-06" db="EMBL/GenBank/DDBJ databases">
        <title>Sorghum-associated microbial communities from plants grown in Nebraska, USA.</title>
        <authorList>
            <person name="Schachtman D."/>
        </authorList>
    </citation>
    <scope>NUCLEOTIDE SEQUENCE [LARGE SCALE GENOMIC DNA]</scope>
    <source>
        <strain evidence="4 5">1225</strain>
    </source>
</reference>
<dbReference type="RefSeq" id="WP_145643836.1">
    <property type="nucleotide sequence ID" value="NZ_VIWP01000026.1"/>
</dbReference>
<dbReference type="InterPro" id="IPR003560">
    <property type="entry name" value="DHB_DH"/>
</dbReference>
<evidence type="ECO:0000256" key="3">
    <source>
        <dbReference type="ARBA" id="ARBA00023027"/>
    </source>
</evidence>
<keyword evidence="3" id="KW-0520">NAD</keyword>
<dbReference type="AlphaFoldDB" id="A0A561PSU8"/>
<dbReference type="InterPro" id="IPR002347">
    <property type="entry name" value="SDR_fam"/>
</dbReference>
<evidence type="ECO:0000313" key="5">
    <source>
        <dbReference type="Proteomes" id="UP000320653"/>
    </source>
</evidence>
<organism evidence="4 5">
    <name type="scientific">Neorhizobium alkalisoli</name>
    <dbReference type="NCBI Taxonomy" id="528178"/>
    <lineage>
        <taxon>Bacteria</taxon>
        <taxon>Pseudomonadati</taxon>
        <taxon>Pseudomonadota</taxon>
        <taxon>Alphaproteobacteria</taxon>
        <taxon>Hyphomicrobiales</taxon>
        <taxon>Rhizobiaceae</taxon>
        <taxon>Rhizobium/Agrobacterium group</taxon>
        <taxon>Neorhizobium</taxon>
    </lineage>
</organism>
<dbReference type="OrthoDB" id="9789398at2"/>
<dbReference type="PRINTS" id="PR01397">
    <property type="entry name" value="DHBDHDRGNASE"/>
</dbReference>